<feature type="compositionally biased region" description="Basic and acidic residues" evidence="2">
    <location>
        <begin position="120"/>
        <end position="135"/>
    </location>
</feature>
<organism evidence="3">
    <name type="scientific">Tanacetum cinerariifolium</name>
    <name type="common">Dalmatian daisy</name>
    <name type="synonym">Chrysanthemum cinerariifolium</name>
    <dbReference type="NCBI Taxonomy" id="118510"/>
    <lineage>
        <taxon>Eukaryota</taxon>
        <taxon>Viridiplantae</taxon>
        <taxon>Streptophyta</taxon>
        <taxon>Embryophyta</taxon>
        <taxon>Tracheophyta</taxon>
        <taxon>Spermatophyta</taxon>
        <taxon>Magnoliopsida</taxon>
        <taxon>eudicotyledons</taxon>
        <taxon>Gunneridae</taxon>
        <taxon>Pentapetalae</taxon>
        <taxon>asterids</taxon>
        <taxon>campanulids</taxon>
        <taxon>Asterales</taxon>
        <taxon>Asteraceae</taxon>
        <taxon>Asteroideae</taxon>
        <taxon>Anthemideae</taxon>
        <taxon>Anthemidinae</taxon>
        <taxon>Tanacetum</taxon>
    </lineage>
</organism>
<accession>A0A6L2LCY1</accession>
<feature type="coiled-coil region" evidence="1">
    <location>
        <begin position="292"/>
        <end position="337"/>
    </location>
</feature>
<evidence type="ECO:0000256" key="1">
    <source>
        <dbReference type="SAM" id="Coils"/>
    </source>
</evidence>
<feature type="region of interest" description="Disordered" evidence="2">
    <location>
        <begin position="120"/>
        <end position="148"/>
    </location>
</feature>
<feature type="compositionally biased region" description="Polar residues" evidence="2">
    <location>
        <begin position="40"/>
        <end position="49"/>
    </location>
</feature>
<evidence type="ECO:0000313" key="3">
    <source>
        <dbReference type="EMBL" id="GEU59631.1"/>
    </source>
</evidence>
<sequence>MLIWRLSPKLTELRASRTISSHSSASSDSTTPLSPDHPLTQASPTPTPTQVLFHHRTARMAVRTQLTVSPGMSARIAKAAALSLSSFYKRYISSYETPSPSLSLTLIVRKRYRGTYELIKDTEGESSKPDSKRDGSEDESLDSDYERERVMGQGLEDEGLGMQEEEEAALEGQYQAVLIVNTAASKPLGHGYRAARCRTLESTEEIVPSTYEVGQSSRSVLEMEGAERIYAFRHPTLVTWVDHKDGRVYTDISTYVPLAAPVQAPPSPEWSLALKVWEGQTNSQRAALWHAIYDIQRENHDLRRQIAKERENHDLRRQIAEERYERLELTYRVVRIEMRHDSRGD</sequence>
<proteinExistence type="predicted"/>
<dbReference type="AlphaFoldDB" id="A0A6L2LCY1"/>
<name>A0A6L2LCY1_TANCI</name>
<feature type="region of interest" description="Disordered" evidence="2">
    <location>
        <begin position="17"/>
        <end position="49"/>
    </location>
</feature>
<reference evidence="3" key="1">
    <citation type="journal article" date="2019" name="Sci. Rep.">
        <title>Draft genome of Tanacetum cinerariifolium, the natural source of mosquito coil.</title>
        <authorList>
            <person name="Yamashiro T."/>
            <person name="Shiraishi A."/>
            <person name="Satake H."/>
            <person name="Nakayama K."/>
        </authorList>
    </citation>
    <scope>NUCLEOTIDE SEQUENCE</scope>
</reference>
<protein>
    <submittedName>
        <fullName evidence="3">Uncharacterized protein</fullName>
    </submittedName>
</protein>
<gene>
    <name evidence="3" type="ORF">Tci_031609</name>
</gene>
<comment type="caution">
    <text evidence="3">The sequence shown here is derived from an EMBL/GenBank/DDBJ whole genome shotgun (WGS) entry which is preliminary data.</text>
</comment>
<dbReference type="EMBL" id="BKCJ010004205">
    <property type="protein sequence ID" value="GEU59631.1"/>
    <property type="molecule type" value="Genomic_DNA"/>
</dbReference>
<keyword evidence="1" id="KW-0175">Coiled coil</keyword>
<feature type="compositionally biased region" description="Low complexity" evidence="2">
    <location>
        <begin position="17"/>
        <end position="37"/>
    </location>
</feature>
<evidence type="ECO:0000256" key="2">
    <source>
        <dbReference type="SAM" id="MobiDB-lite"/>
    </source>
</evidence>